<accession>A0ABQ8FD33</accession>
<evidence type="ECO:0000256" key="4">
    <source>
        <dbReference type="ARBA" id="ARBA00022989"/>
    </source>
</evidence>
<evidence type="ECO:0000256" key="1">
    <source>
        <dbReference type="ARBA" id="ARBA00004211"/>
    </source>
</evidence>
<dbReference type="InterPro" id="IPR016763">
    <property type="entry name" value="VAP"/>
</dbReference>
<comment type="similarity">
    <text evidence="2">Belongs to the VAMP-associated protein (VAP) (TC 9.B.17) family.</text>
</comment>
<keyword evidence="5 6" id="KW-0472">Membrane</keyword>
<dbReference type="Gene3D" id="2.60.40.10">
    <property type="entry name" value="Immunoglobulins"/>
    <property type="match status" value="1"/>
</dbReference>
<dbReference type="InterPro" id="IPR008962">
    <property type="entry name" value="PapD-like_sf"/>
</dbReference>
<feature type="transmembrane region" description="Helical" evidence="6">
    <location>
        <begin position="299"/>
        <end position="318"/>
    </location>
</feature>
<sequence>MAASLPDSSSGSSFLDISPDKELQFRRPFSTVTKQSLTIINSHPDSAIAFKVRTTTPKQYCVRPNSGRLPPGGRCEVSVLLQAMKEDPPLSAKCRDKFLVLGIKISNDVMALEGDALQASLLALWAQADTAKAATNGAVNGATNGSDGTDGTAAAALHNPIVERKLRCSFLPPAHSPSPSMLPSTATPLVDPTTAKSDFHDARETVSVGGVLASEGLRSNYPVQSASASTIVGSTLEQDLTDAREKIHSLQSACEAYKIEIERISQVRLRRAEASGHSLTTDSTAVNGLAATRVKKDTISLTMLITAVLIAFLAGIYLF</sequence>
<dbReference type="PANTHER" id="PTHR10809">
    <property type="entry name" value="VESICLE-ASSOCIATED MEMBRANE PROTEIN-ASSOCIATED PROTEIN"/>
    <property type="match status" value="1"/>
</dbReference>
<proteinExistence type="inferred from homology"/>
<protein>
    <recommendedName>
        <fullName evidence="7">MSP domain-containing protein</fullName>
    </recommendedName>
</protein>
<evidence type="ECO:0000313" key="8">
    <source>
        <dbReference type="EMBL" id="KAH6595934.1"/>
    </source>
</evidence>
<dbReference type="PANTHER" id="PTHR10809:SF6">
    <property type="entry name" value="AT11025P-RELATED"/>
    <property type="match status" value="1"/>
</dbReference>
<dbReference type="PIRSF" id="PIRSF019693">
    <property type="entry name" value="VAMP-associated"/>
    <property type="match status" value="1"/>
</dbReference>
<dbReference type="PROSITE" id="PS50202">
    <property type="entry name" value="MSP"/>
    <property type="match status" value="1"/>
</dbReference>
<dbReference type="Proteomes" id="UP001648503">
    <property type="component" value="Unassembled WGS sequence"/>
</dbReference>
<dbReference type="EMBL" id="JAFCIX010000267">
    <property type="protein sequence ID" value="KAH6595934.1"/>
    <property type="molecule type" value="Genomic_DNA"/>
</dbReference>
<dbReference type="SUPFAM" id="SSF49354">
    <property type="entry name" value="PapD-like"/>
    <property type="match status" value="1"/>
</dbReference>
<feature type="domain" description="MSP" evidence="7">
    <location>
        <begin position="14"/>
        <end position="143"/>
    </location>
</feature>
<evidence type="ECO:0000259" key="7">
    <source>
        <dbReference type="PROSITE" id="PS50202"/>
    </source>
</evidence>
<dbReference type="InterPro" id="IPR000535">
    <property type="entry name" value="MSP_dom"/>
</dbReference>
<evidence type="ECO:0000256" key="2">
    <source>
        <dbReference type="ARBA" id="ARBA00008932"/>
    </source>
</evidence>
<comment type="subcellular location">
    <subcellularLocation>
        <location evidence="1">Membrane</location>
        <topology evidence="1">Single-pass type IV membrane protein</topology>
    </subcellularLocation>
</comment>
<gene>
    <name evidence="8" type="ORF">BASA50_005514</name>
</gene>
<organism evidence="8 9">
    <name type="scientific">Batrachochytrium salamandrivorans</name>
    <dbReference type="NCBI Taxonomy" id="1357716"/>
    <lineage>
        <taxon>Eukaryota</taxon>
        <taxon>Fungi</taxon>
        <taxon>Fungi incertae sedis</taxon>
        <taxon>Chytridiomycota</taxon>
        <taxon>Chytridiomycota incertae sedis</taxon>
        <taxon>Chytridiomycetes</taxon>
        <taxon>Rhizophydiales</taxon>
        <taxon>Rhizophydiales incertae sedis</taxon>
        <taxon>Batrachochytrium</taxon>
    </lineage>
</organism>
<evidence type="ECO:0000256" key="3">
    <source>
        <dbReference type="ARBA" id="ARBA00022692"/>
    </source>
</evidence>
<keyword evidence="3 6" id="KW-0812">Transmembrane</keyword>
<evidence type="ECO:0000256" key="5">
    <source>
        <dbReference type="ARBA" id="ARBA00023136"/>
    </source>
</evidence>
<comment type="caution">
    <text evidence="8">The sequence shown here is derived from an EMBL/GenBank/DDBJ whole genome shotgun (WGS) entry which is preliminary data.</text>
</comment>
<dbReference type="Pfam" id="PF00635">
    <property type="entry name" value="Motile_Sperm"/>
    <property type="match status" value="1"/>
</dbReference>
<dbReference type="InterPro" id="IPR013783">
    <property type="entry name" value="Ig-like_fold"/>
</dbReference>
<name>A0ABQ8FD33_9FUNG</name>
<reference evidence="8 9" key="1">
    <citation type="submission" date="2021-02" db="EMBL/GenBank/DDBJ databases">
        <title>Variation within the Batrachochytrium salamandrivorans European outbreak.</title>
        <authorList>
            <person name="Kelly M."/>
            <person name="Pasmans F."/>
            <person name="Shea T.P."/>
            <person name="Munoz J.F."/>
            <person name="Carranza S."/>
            <person name="Cuomo C.A."/>
            <person name="Martel A."/>
        </authorList>
    </citation>
    <scope>NUCLEOTIDE SEQUENCE [LARGE SCALE GENOMIC DNA]</scope>
    <source>
        <strain evidence="8 9">AMFP18/2</strain>
    </source>
</reference>
<evidence type="ECO:0000256" key="6">
    <source>
        <dbReference type="SAM" id="Phobius"/>
    </source>
</evidence>
<keyword evidence="4 6" id="KW-1133">Transmembrane helix</keyword>
<evidence type="ECO:0000313" key="9">
    <source>
        <dbReference type="Proteomes" id="UP001648503"/>
    </source>
</evidence>
<keyword evidence="9" id="KW-1185">Reference proteome</keyword>